<dbReference type="RefSeq" id="WP_229704858.1">
    <property type="nucleotide sequence ID" value="NZ_BMCS01000001.1"/>
</dbReference>
<dbReference type="GO" id="GO:0032259">
    <property type="term" value="P:methylation"/>
    <property type="evidence" value="ECO:0007669"/>
    <property type="project" value="UniProtKB-KW"/>
</dbReference>
<proteinExistence type="predicted"/>
<keyword evidence="1" id="KW-0808">Transferase</keyword>
<keyword evidence="1" id="KW-0489">Methyltransferase</keyword>
<dbReference type="Proteomes" id="UP000632454">
    <property type="component" value="Unassembled WGS sequence"/>
</dbReference>
<dbReference type="EMBL" id="BMCS01000001">
    <property type="protein sequence ID" value="GGF13526.1"/>
    <property type="molecule type" value="Genomic_DNA"/>
</dbReference>
<name>A0ABQ1UDA1_9NOCA</name>
<keyword evidence="2" id="KW-1185">Reference proteome</keyword>
<protein>
    <submittedName>
        <fullName evidence="1">Methyltransferase type 12</fullName>
    </submittedName>
</protein>
<dbReference type="SUPFAM" id="SSF53335">
    <property type="entry name" value="S-adenosyl-L-methionine-dependent methyltransferases"/>
    <property type="match status" value="1"/>
</dbReference>
<reference evidence="2" key="1">
    <citation type="journal article" date="2019" name="Int. J. Syst. Evol. Microbiol.">
        <title>The Global Catalogue of Microorganisms (GCM) 10K type strain sequencing project: providing services to taxonomists for standard genome sequencing and annotation.</title>
        <authorList>
            <consortium name="The Broad Institute Genomics Platform"/>
            <consortium name="The Broad Institute Genome Sequencing Center for Infectious Disease"/>
            <person name="Wu L."/>
            <person name="Ma J."/>
        </authorList>
    </citation>
    <scope>NUCLEOTIDE SEQUENCE [LARGE SCALE GENOMIC DNA]</scope>
    <source>
        <strain evidence="2">CCM 7855</strain>
    </source>
</reference>
<accession>A0ABQ1UDA1</accession>
<evidence type="ECO:0000313" key="1">
    <source>
        <dbReference type="EMBL" id="GGF13526.1"/>
    </source>
</evidence>
<dbReference type="Gene3D" id="3.40.50.150">
    <property type="entry name" value="Vaccinia Virus protein VP39"/>
    <property type="match status" value="1"/>
</dbReference>
<gene>
    <name evidence="1" type="ORF">GCM10007298_06850</name>
</gene>
<sequence>MSVPDDLQPDATAEEGPHFDDAFLDALRGQNSWLRHADGTRARLPVTRWLGTSGNRDDAAFDRHVAGLCSGPTIDLGCGPGRLVCELIESGVSALGVDRSERAVAMTRRRGGVALRRSIFERMPAEGRWHHALLIDGNIGIGGDPYETVSRAGELVSSGGTVVIELDAGVHNVWRGAVRVESRHVAGPWFPWARAGVGSTREIAERAGLEMGTAHVISGRHLVELIKP</sequence>
<comment type="caution">
    <text evidence="1">The sequence shown here is derived from an EMBL/GenBank/DDBJ whole genome shotgun (WGS) entry which is preliminary data.</text>
</comment>
<dbReference type="InterPro" id="IPR029063">
    <property type="entry name" value="SAM-dependent_MTases_sf"/>
</dbReference>
<dbReference type="GO" id="GO:0008168">
    <property type="term" value="F:methyltransferase activity"/>
    <property type="evidence" value="ECO:0007669"/>
    <property type="project" value="UniProtKB-KW"/>
</dbReference>
<evidence type="ECO:0000313" key="2">
    <source>
        <dbReference type="Proteomes" id="UP000632454"/>
    </source>
</evidence>
<dbReference type="CDD" id="cd02440">
    <property type="entry name" value="AdoMet_MTases"/>
    <property type="match status" value="1"/>
</dbReference>
<organism evidence="1 2">
    <name type="scientific">Williamsia phyllosphaerae</name>
    <dbReference type="NCBI Taxonomy" id="885042"/>
    <lineage>
        <taxon>Bacteria</taxon>
        <taxon>Bacillati</taxon>
        <taxon>Actinomycetota</taxon>
        <taxon>Actinomycetes</taxon>
        <taxon>Mycobacteriales</taxon>
        <taxon>Nocardiaceae</taxon>
        <taxon>Williamsia</taxon>
    </lineage>
</organism>